<dbReference type="InterPro" id="IPR017945">
    <property type="entry name" value="DHBP_synth_RibB-like_a/b_dom"/>
</dbReference>
<accession>A0A069PVF9</accession>
<dbReference type="Gene3D" id="3.40.50.10990">
    <property type="entry name" value="GTP cyclohydrolase II"/>
    <property type="match status" value="1"/>
</dbReference>
<organism evidence="16 17">
    <name type="scientific">Caballeronia glathei</name>
    <dbReference type="NCBI Taxonomy" id="60547"/>
    <lineage>
        <taxon>Bacteria</taxon>
        <taxon>Pseudomonadati</taxon>
        <taxon>Pseudomonadota</taxon>
        <taxon>Betaproteobacteria</taxon>
        <taxon>Burkholderiales</taxon>
        <taxon>Burkholderiaceae</taxon>
        <taxon>Caballeronia</taxon>
    </lineage>
</organism>
<evidence type="ECO:0000259" key="15">
    <source>
        <dbReference type="Pfam" id="PF00925"/>
    </source>
</evidence>
<feature type="binding site" evidence="14">
    <location>
        <position position="32"/>
    </location>
    <ligand>
        <name>D-ribulose 5-phosphate</name>
        <dbReference type="ChEBI" id="CHEBI:58121"/>
    </ligand>
</feature>
<sequence>MSLASTLEIIAELKAGRMVILVDEEDRENEGDLVIAADFVTPEAINFMARYGRGLICLTLTQERCRLLNLPPMTHRNGTQYGTAFTVSIEAAEGVTTGISASDRARTIAAAVAHDARAEHIVQPGHVFPIQAQPGGVLVRAGHTEAGCDLTALAGLTPAAVICEIIKDDGEMARLPDLIGFGQQHGIKIGTIADLIHYRSRTESIVERVAERTMQTAHGAFRAVLYRDQPSGSPHIALVRGTPTPDRETPVRVHEPLSVLDLLEIDSSTHSWTLDAAMKEIASRDLGAIVLLNCHDSKEHLIDVFQAFDRKDKAEQLKRRPIDFKTYGIGAQILRELGVGKMQVLSNPRKLGSMSGYGLEVTGFIPMPGCPATPGDTAVTHLRSA</sequence>
<dbReference type="EC" id="4.1.99.12" evidence="7 14"/>
<dbReference type="PIRSF" id="PIRSF001259">
    <property type="entry name" value="RibA"/>
    <property type="match status" value="1"/>
</dbReference>
<evidence type="ECO:0000256" key="4">
    <source>
        <dbReference type="ARBA" id="ARBA00004904"/>
    </source>
</evidence>
<comment type="pathway">
    <text evidence="4 14">Cofactor biosynthesis; riboflavin biosynthesis; 2-hydroxy-3-oxobutyl phosphate from D-ribulose 5-phosphate: step 1/1.</text>
</comment>
<dbReference type="InterPro" id="IPR000422">
    <property type="entry name" value="DHBP_synthase_RibB"/>
</dbReference>
<comment type="function">
    <text evidence="3 14">Catalyzes the conversion of D-ribulose 5-phosphate to formate and 3,4-dihydroxy-2-butanone 4-phosphate.</text>
</comment>
<dbReference type="SUPFAM" id="SSF55821">
    <property type="entry name" value="YrdC/RibB"/>
    <property type="match status" value="1"/>
</dbReference>
<feature type="domain" description="GTP cyclohydrolase II" evidence="15">
    <location>
        <begin position="207"/>
        <end position="366"/>
    </location>
</feature>
<comment type="catalytic activity">
    <reaction evidence="1 14">
        <text>D-ribulose 5-phosphate = (2S)-2-hydroxy-3-oxobutyl phosphate + formate + H(+)</text>
        <dbReference type="Rhea" id="RHEA:18457"/>
        <dbReference type="ChEBI" id="CHEBI:15378"/>
        <dbReference type="ChEBI" id="CHEBI:15740"/>
        <dbReference type="ChEBI" id="CHEBI:58121"/>
        <dbReference type="ChEBI" id="CHEBI:58830"/>
        <dbReference type="EC" id="4.1.99.12"/>
    </reaction>
</comment>
<evidence type="ECO:0000256" key="13">
    <source>
        <dbReference type="ARBA" id="ARBA00023239"/>
    </source>
</evidence>
<evidence type="ECO:0000256" key="1">
    <source>
        <dbReference type="ARBA" id="ARBA00000141"/>
    </source>
</evidence>
<dbReference type="UniPathway" id="UPA00275">
    <property type="reaction ID" value="UER00399"/>
</dbReference>
<comment type="caution">
    <text evidence="16">The sequence shown here is derived from an EMBL/GenBank/DDBJ whole genome shotgun (WGS) entry which is preliminary data.</text>
</comment>
<keyword evidence="11 14" id="KW-0460">Magnesium</keyword>
<keyword evidence="12 14" id="KW-0464">Manganese</keyword>
<feature type="binding site" evidence="14">
    <location>
        <position position="28"/>
    </location>
    <ligand>
        <name>Mg(2+)</name>
        <dbReference type="ChEBI" id="CHEBI:18420"/>
        <label>2</label>
    </ligand>
</feature>
<dbReference type="GO" id="GO:0005829">
    <property type="term" value="C:cytosol"/>
    <property type="evidence" value="ECO:0007669"/>
    <property type="project" value="TreeGrafter"/>
</dbReference>
<keyword evidence="9 14" id="KW-0686">Riboflavin biosynthesis</keyword>
<dbReference type="STRING" id="60547.GCA_000751215_00790"/>
<comment type="similarity">
    <text evidence="6">In the C-terminal section; belongs to the GTP cyclohydrolase II family.</text>
</comment>
<dbReference type="PANTHER" id="PTHR21327:SF34">
    <property type="entry name" value="3,4-DIHYDROXY-2-BUTANONE 4-PHOSPHATE SYNTHASE"/>
    <property type="match status" value="1"/>
</dbReference>
<keyword evidence="10 14" id="KW-0479">Metal-binding</keyword>
<dbReference type="EMBL" id="JFHC01000002">
    <property type="protein sequence ID" value="KDR44530.1"/>
    <property type="molecule type" value="Genomic_DNA"/>
</dbReference>
<comment type="subunit">
    <text evidence="14">Homodimer.</text>
</comment>
<dbReference type="GO" id="GO:0000287">
    <property type="term" value="F:magnesium ion binding"/>
    <property type="evidence" value="ECO:0007669"/>
    <property type="project" value="UniProtKB-UniRule"/>
</dbReference>
<dbReference type="PANTHER" id="PTHR21327">
    <property type="entry name" value="GTP CYCLOHYDROLASE II-RELATED"/>
    <property type="match status" value="1"/>
</dbReference>
<evidence type="ECO:0000313" key="16">
    <source>
        <dbReference type="EMBL" id="KDR44530.1"/>
    </source>
</evidence>
<comment type="similarity">
    <text evidence="5">In the N-terminal section; belongs to the DHBP synthase family.</text>
</comment>
<dbReference type="InterPro" id="IPR032677">
    <property type="entry name" value="GTP_cyclohydro_II"/>
</dbReference>
<dbReference type="Pfam" id="PF00925">
    <property type="entry name" value="GTP_cyclohydro2"/>
    <property type="match status" value="1"/>
</dbReference>
<dbReference type="InterPro" id="IPR036144">
    <property type="entry name" value="RibA-like_sf"/>
</dbReference>
<reference evidence="16 17" key="1">
    <citation type="submission" date="2014-03" db="EMBL/GenBank/DDBJ databases">
        <title>Draft Genome Sequences of Four Burkholderia Strains.</title>
        <authorList>
            <person name="Liu X.Y."/>
            <person name="Li C.X."/>
            <person name="Xu J.H."/>
        </authorList>
    </citation>
    <scope>NUCLEOTIDE SEQUENCE [LARGE SCALE GENOMIC DNA]</scope>
    <source>
        <strain evidence="16 17">DSM 50014</strain>
    </source>
</reference>
<evidence type="ECO:0000256" key="9">
    <source>
        <dbReference type="ARBA" id="ARBA00022619"/>
    </source>
</evidence>
<comment type="similarity">
    <text evidence="14">Belongs to the DHBP synthase family.</text>
</comment>
<evidence type="ECO:0000256" key="10">
    <source>
        <dbReference type="ARBA" id="ARBA00022723"/>
    </source>
</evidence>
<evidence type="ECO:0000313" key="17">
    <source>
        <dbReference type="Proteomes" id="UP000027466"/>
    </source>
</evidence>
<name>A0A069PVF9_9BURK</name>
<dbReference type="Proteomes" id="UP000027466">
    <property type="component" value="Unassembled WGS sequence"/>
</dbReference>
<feature type="site" description="Essential for catalytic activity" evidence="14">
    <location>
        <position position="126"/>
    </location>
</feature>
<evidence type="ECO:0000256" key="5">
    <source>
        <dbReference type="ARBA" id="ARBA00005520"/>
    </source>
</evidence>
<evidence type="ECO:0000256" key="7">
    <source>
        <dbReference type="ARBA" id="ARBA00012153"/>
    </source>
</evidence>
<evidence type="ECO:0000256" key="12">
    <source>
        <dbReference type="ARBA" id="ARBA00023211"/>
    </source>
</evidence>
<evidence type="ECO:0000256" key="8">
    <source>
        <dbReference type="ARBA" id="ARBA00018836"/>
    </source>
</evidence>
<evidence type="ECO:0000256" key="14">
    <source>
        <dbReference type="HAMAP-Rule" id="MF_00180"/>
    </source>
</evidence>
<proteinExistence type="inferred from homology"/>
<evidence type="ECO:0000256" key="2">
    <source>
        <dbReference type="ARBA" id="ARBA00001936"/>
    </source>
</evidence>
<dbReference type="GO" id="GO:0009231">
    <property type="term" value="P:riboflavin biosynthetic process"/>
    <property type="evidence" value="ECO:0007669"/>
    <property type="project" value="UniProtKB-UniRule"/>
</dbReference>
<dbReference type="Pfam" id="PF00926">
    <property type="entry name" value="DHBP_synthase"/>
    <property type="match status" value="1"/>
</dbReference>
<dbReference type="GO" id="GO:0003935">
    <property type="term" value="F:GTP cyclohydrolase II activity"/>
    <property type="evidence" value="ECO:0007669"/>
    <property type="project" value="TreeGrafter"/>
</dbReference>
<dbReference type="FunFam" id="3.90.870.10:FF:000001">
    <property type="entry name" value="Riboflavin biosynthesis protein RibBA"/>
    <property type="match status" value="1"/>
</dbReference>
<evidence type="ECO:0000256" key="6">
    <source>
        <dbReference type="ARBA" id="ARBA00008976"/>
    </source>
</evidence>
<protein>
    <recommendedName>
        <fullName evidence="8 14">3,4-dihydroxy-2-butanone 4-phosphate synthase</fullName>
        <shortName evidence="14">DHBP synthase</shortName>
        <ecNumber evidence="7 14">4.1.99.12</ecNumber>
    </recommendedName>
</protein>
<dbReference type="GO" id="GO:0030145">
    <property type="term" value="F:manganese ion binding"/>
    <property type="evidence" value="ECO:0007669"/>
    <property type="project" value="UniProtKB-UniRule"/>
</dbReference>
<keyword evidence="17" id="KW-1185">Reference proteome</keyword>
<dbReference type="NCBIfam" id="NF010626">
    <property type="entry name" value="PRK14019.1"/>
    <property type="match status" value="1"/>
</dbReference>
<dbReference type="HAMAP" id="MF_00180">
    <property type="entry name" value="RibB"/>
    <property type="match status" value="1"/>
</dbReference>
<dbReference type="AlphaFoldDB" id="A0A069PVF9"/>
<evidence type="ECO:0000256" key="3">
    <source>
        <dbReference type="ARBA" id="ARBA00002284"/>
    </source>
</evidence>
<gene>
    <name evidence="14" type="primary">ribB</name>
    <name evidence="16" type="ORF">BG61_12590</name>
</gene>
<dbReference type="NCBIfam" id="TIGR00506">
    <property type="entry name" value="ribB"/>
    <property type="match status" value="1"/>
</dbReference>
<feature type="binding site" evidence="14">
    <location>
        <position position="143"/>
    </location>
    <ligand>
        <name>Mg(2+)</name>
        <dbReference type="ChEBI" id="CHEBI:18420"/>
        <label>2</label>
    </ligand>
</feature>
<comment type="cofactor">
    <cofactor evidence="2">
        <name>Mn(2+)</name>
        <dbReference type="ChEBI" id="CHEBI:29035"/>
    </cofactor>
</comment>
<feature type="site" description="Essential for catalytic activity" evidence="14">
    <location>
        <position position="164"/>
    </location>
</feature>
<dbReference type="SUPFAM" id="SSF142695">
    <property type="entry name" value="RibA-like"/>
    <property type="match status" value="1"/>
</dbReference>
<feature type="binding site" evidence="14">
    <location>
        <begin position="140"/>
        <end position="144"/>
    </location>
    <ligand>
        <name>D-ribulose 5-phosphate</name>
        <dbReference type="ChEBI" id="CHEBI:58121"/>
    </ligand>
</feature>
<feature type="binding site" evidence="14">
    <location>
        <position position="28"/>
    </location>
    <ligand>
        <name>Mg(2+)</name>
        <dbReference type="ChEBI" id="CHEBI:18420"/>
        <label>1</label>
    </ligand>
</feature>
<comment type="cofactor">
    <cofactor evidence="14">
        <name>Mg(2+)</name>
        <dbReference type="ChEBI" id="CHEBI:18420"/>
    </cofactor>
    <cofactor evidence="14">
        <name>Mn(2+)</name>
        <dbReference type="ChEBI" id="CHEBI:29035"/>
    </cofactor>
    <text evidence="14">Binds 2 divalent metal cations per subunit. Magnesium or manganese.</text>
</comment>
<dbReference type="RefSeq" id="WP_035926086.1">
    <property type="nucleotide sequence ID" value="NZ_CADFFX010000008.1"/>
</dbReference>
<dbReference type="GO" id="GO:0008686">
    <property type="term" value="F:3,4-dihydroxy-2-butanone-4-phosphate synthase activity"/>
    <property type="evidence" value="ECO:0007669"/>
    <property type="project" value="UniProtKB-UniRule"/>
</dbReference>
<evidence type="ECO:0000256" key="11">
    <source>
        <dbReference type="ARBA" id="ARBA00022842"/>
    </source>
</evidence>
<feature type="binding site" evidence="14">
    <location>
        <begin position="27"/>
        <end position="28"/>
    </location>
    <ligand>
        <name>D-ribulose 5-phosphate</name>
        <dbReference type="ChEBI" id="CHEBI:58121"/>
    </ligand>
</feature>
<dbReference type="Gene3D" id="3.90.870.10">
    <property type="entry name" value="DHBP synthase"/>
    <property type="match status" value="1"/>
</dbReference>
<keyword evidence="13 14" id="KW-0456">Lyase</keyword>